<evidence type="ECO:0000313" key="4">
    <source>
        <dbReference type="Proteomes" id="UP000075886"/>
    </source>
</evidence>
<dbReference type="AlphaFoldDB" id="A0A182Q779"/>
<organism evidence="3 4">
    <name type="scientific">Anopheles farauti</name>
    <dbReference type="NCBI Taxonomy" id="69004"/>
    <lineage>
        <taxon>Eukaryota</taxon>
        <taxon>Metazoa</taxon>
        <taxon>Ecdysozoa</taxon>
        <taxon>Arthropoda</taxon>
        <taxon>Hexapoda</taxon>
        <taxon>Insecta</taxon>
        <taxon>Pterygota</taxon>
        <taxon>Neoptera</taxon>
        <taxon>Endopterygota</taxon>
        <taxon>Diptera</taxon>
        <taxon>Nematocera</taxon>
        <taxon>Culicoidea</taxon>
        <taxon>Culicidae</taxon>
        <taxon>Anophelinae</taxon>
        <taxon>Anopheles</taxon>
    </lineage>
</organism>
<keyword evidence="2" id="KW-1133">Transmembrane helix</keyword>
<sequence>MICRMRLLMVSSPVKPDDRTTAGDVAGVGGCSSVVGRLHSVLYRALSRLWTRYFVCSDFRCFSNRCTGTGGGVPLLTGLLVAHAPYLFFASALILMSESLMYCSLAPTVVLHSVALGALVPKPFPPRGPPPGLRHSQIAGPGKPQLAESSLLGKHRSCAGISSISIRNMQKVYLRCKLQRAALSTGGGGGGWMGGGWCGENRGSATVQCALVKSATTRATPQISQTELMCMGQTSFSVASTEFGNSMSWIDFMNASKLQEMMLVSPENFSSDMRCCIHSWCEYGSSPPSSAVSWLRHTYSYSSSSVAHTITRKRNSSLKNLLLTSEIAFCRKPAGRITNTKCTIAGNSATSATLNGSSAELTLVAEFMVSRIKEPFDDTCPLVVMSELQLPKEI</sequence>
<protein>
    <submittedName>
        <fullName evidence="3">Uncharacterized protein</fullName>
    </submittedName>
</protein>
<keyword evidence="4" id="KW-1185">Reference proteome</keyword>
<keyword evidence="2" id="KW-0472">Membrane</keyword>
<evidence type="ECO:0000256" key="1">
    <source>
        <dbReference type="SAM" id="MobiDB-lite"/>
    </source>
</evidence>
<evidence type="ECO:0000313" key="3">
    <source>
        <dbReference type="EnsemblMetazoa" id="AFAF004434-PA"/>
    </source>
</evidence>
<reference evidence="3" key="2">
    <citation type="submission" date="2020-05" db="UniProtKB">
        <authorList>
            <consortium name="EnsemblMetazoa"/>
        </authorList>
    </citation>
    <scope>IDENTIFICATION</scope>
    <source>
        <strain evidence="3">FAR1</strain>
    </source>
</reference>
<name>A0A182Q779_9DIPT</name>
<dbReference type="EnsemblMetazoa" id="AFAF004434-RA">
    <property type="protein sequence ID" value="AFAF004434-PA"/>
    <property type="gene ID" value="AFAF004434"/>
</dbReference>
<proteinExistence type="predicted"/>
<evidence type="ECO:0000256" key="2">
    <source>
        <dbReference type="SAM" id="Phobius"/>
    </source>
</evidence>
<dbReference type="Proteomes" id="UP000075886">
    <property type="component" value="Unassembled WGS sequence"/>
</dbReference>
<accession>A0A182Q779</accession>
<dbReference type="VEuPathDB" id="VectorBase:AFAF004434"/>
<keyword evidence="2" id="KW-0812">Transmembrane</keyword>
<feature type="transmembrane region" description="Helical" evidence="2">
    <location>
        <begin position="73"/>
        <end position="93"/>
    </location>
</feature>
<feature type="region of interest" description="Disordered" evidence="1">
    <location>
        <begin position="126"/>
        <end position="146"/>
    </location>
</feature>
<reference evidence="4" key="1">
    <citation type="submission" date="2014-01" db="EMBL/GenBank/DDBJ databases">
        <title>The Genome Sequence of Anopheles farauti FAR1 (V2).</title>
        <authorList>
            <consortium name="The Broad Institute Genomics Platform"/>
            <person name="Neafsey D.E."/>
            <person name="Besansky N."/>
            <person name="Howell P."/>
            <person name="Walton C."/>
            <person name="Young S.K."/>
            <person name="Zeng Q."/>
            <person name="Gargeya S."/>
            <person name="Fitzgerald M."/>
            <person name="Haas B."/>
            <person name="Abouelleil A."/>
            <person name="Allen A.W."/>
            <person name="Alvarado L."/>
            <person name="Arachchi H.M."/>
            <person name="Berlin A.M."/>
            <person name="Chapman S.B."/>
            <person name="Gainer-Dewar J."/>
            <person name="Goldberg J."/>
            <person name="Griggs A."/>
            <person name="Gujja S."/>
            <person name="Hansen M."/>
            <person name="Howarth C."/>
            <person name="Imamovic A."/>
            <person name="Ireland A."/>
            <person name="Larimer J."/>
            <person name="McCowan C."/>
            <person name="Murphy C."/>
            <person name="Pearson M."/>
            <person name="Poon T.W."/>
            <person name="Priest M."/>
            <person name="Roberts A."/>
            <person name="Saif S."/>
            <person name="Shea T."/>
            <person name="Sisk P."/>
            <person name="Sykes S."/>
            <person name="Wortman J."/>
            <person name="Nusbaum C."/>
            <person name="Birren B."/>
        </authorList>
    </citation>
    <scope>NUCLEOTIDE SEQUENCE [LARGE SCALE GENOMIC DNA]</scope>
    <source>
        <strain evidence="4">FAR1</strain>
    </source>
</reference>
<dbReference type="EMBL" id="AXCN02000894">
    <property type="status" value="NOT_ANNOTATED_CDS"/>
    <property type="molecule type" value="Genomic_DNA"/>
</dbReference>